<evidence type="ECO:0000313" key="2">
    <source>
        <dbReference type="Proteomes" id="UP000323506"/>
    </source>
</evidence>
<reference evidence="1 2" key="1">
    <citation type="submission" date="2019-06" db="EMBL/GenBank/DDBJ databases">
        <title>WGS assembly of Gossypium darwinii.</title>
        <authorList>
            <person name="Chen Z.J."/>
            <person name="Sreedasyam A."/>
            <person name="Ando A."/>
            <person name="Song Q."/>
            <person name="De L."/>
            <person name="Hulse-Kemp A."/>
            <person name="Ding M."/>
            <person name="Ye W."/>
            <person name="Kirkbride R."/>
            <person name="Jenkins J."/>
            <person name="Plott C."/>
            <person name="Lovell J."/>
            <person name="Lin Y.-M."/>
            <person name="Vaughn R."/>
            <person name="Liu B."/>
            <person name="Li W."/>
            <person name="Simpson S."/>
            <person name="Scheffler B."/>
            <person name="Saski C."/>
            <person name="Grover C."/>
            <person name="Hu G."/>
            <person name="Conover J."/>
            <person name="Carlson J."/>
            <person name="Shu S."/>
            <person name="Boston L."/>
            <person name="Williams M."/>
            <person name="Peterson D."/>
            <person name="Mcgee K."/>
            <person name="Jones D."/>
            <person name="Wendel J."/>
            <person name="Stelly D."/>
            <person name="Grimwood J."/>
            <person name="Schmutz J."/>
        </authorList>
    </citation>
    <scope>NUCLEOTIDE SEQUENCE [LARGE SCALE GENOMIC DNA]</scope>
    <source>
        <strain evidence="1">1808015.09</strain>
    </source>
</reference>
<keyword evidence="2" id="KW-1185">Reference proteome</keyword>
<gene>
    <name evidence="1" type="ORF">ES288_D03G122300v1</name>
</gene>
<sequence length="46" mass="5445">MKREKNILDNLETLLQEKDIQADLVCCLQHLLLRFETEDKAKETSK</sequence>
<dbReference type="EMBL" id="CM017703">
    <property type="protein sequence ID" value="TYG76544.1"/>
    <property type="molecule type" value="Genomic_DNA"/>
</dbReference>
<dbReference type="Proteomes" id="UP000323506">
    <property type="component" value="Chromosome D03"/>
</dbReference>
<protein>
    <submittedName>
        <fullName evidence="1">Uncharacterized protein</fullName>
    </submittedName>
</protein>
<accession>A0A5D2D561</accession>
<organism evidence="1 2">
    <name type="scientific">Gossypium darwinii</name>
    <name type="common">Darwin's cotton</name>
    <name type="synonym">Gossypium barbadense var. darwinii</name>
    <dbReference type="NCBI Taxonomy" id="34276"/>
    <lineage>
        <taxon>Eukaryota</taxon>
        <taxon>Viridiplantae</taxon>
        <taxon>Streptophyta</taxon>
        <taxon>Embryophyta</taxon>
        <taxon>Tracheophyta</taxon>
        <taxon>Spermatophyta</taxon>
        <taxon>Magnoliopsida</taxon>
        <taxon>eudicotyledons</taxon>
        <taxon>Gunneridae</taxon>
        <taxon>Pentapetalae</taxon>
        <taxon>rosids</taxon>
        <taxon>malvids</taxon>
        <taxon>Malvales</taxon>
        <taxon>Malvaceae</taxon>
        <taxon>Malvoideae</taxon>
        <taxon>Gossypium</taxon>
    </lineage>
</organism>
<evidence type="ECO:0000313" key="1">
    <source>
        <dbReference type="EMBL" id="TYG76544.1"/>
    </source>
</evidence>
<name>A0A5D2D561_GOSDA</name>
<dbReference type="AlphaFoldDB" id="A0A5D2D561"/>
<proteinExistence type="predicted"/>